<protein>
    <submittedName>
        <fullName evidence="2">Uncharacterized protein</fullName>
    </submittedName>
</protein>
<name>A0ABV0UVQ7_9TELE</name>
<gene>
    <name evidence="2" type="ORF">ILYODFUR_027528</name>
</gene>
<evidence type="ECO:0000313" key="2">
    <source>
        <dbReference type="EMBL" id="MEQ2249255.1"/>
    </source>
</evidence>
<evidence type="ECO:0000256" key="1">
    <source>
        <dbReference type="SAM" id="MobiDB-lite"/>
    </source>
</evidence>
<comment type="caution">
    <text evidence="2">The sequence shown here is derived from an EMBL/GenBank/DDBJ whole genome shotgun (WGS) entry which is preliminary data.</text>
</comment>
<evidence type="ECO:0000313" key="3">
    <source>
        <dbReference type="Proteomes" id="UP001482620"/>
    </source>
</evidence>
<sequence>MLFSYLKDEEVLFVIPCRNDLPLNHKYCTADVSPPHTSKPLHSSMTKDDCCLLMYLTCCYGLSLQHSLTCTADLVLERLSQKVSALAASCELQPDEAADNEDSDAPAQIQEGDQTPTC</sequence>
<dbReference type="Proteomes" id="UP001482620">
    <property type="component" value="Unassembled WGS sequence"/>
</dbReference>
<keyword evidence="3" id="KW-1185">Reference proteome</keyword>
<reference evidence="2 3" key="1">
    <citation type="submission" date="2021-06" db="EMBL/GenBank/DDBJ databases">
        <authorList>
            <person name="Palmer J.M."/>
        </authorList>
    </citation>
    <scope>NUCLEOTIDE SEQUENCE [LARGE SCALE GENOMIC DNA]</scope>
    <source>
        <strain evidence="3">if_2019</strain>
        <tissue evidence="2">Muscle</tissue>
    </source>
</reference>
<feature type="region of interest" description="Disordered" evidence="1">
    <location>
        <begin position="94"/>
        <end position="118"/>
    </location>
</feature>
<feature type="compositionally biased region" description="Acidic residues" evidence="1">
    <location>
        <begin position="94"/>
        <end position="104"/>
    </location>
</feature>
<dbReference type="EMBL" id="JAHRIQ010084734">
    <property type="protein sequence ID" value="MEQ2249255.1"/>
    <property type="molecule type" value="Genomic_DNA"/>
</dbReference>
<accession>A0ABV0UVQ7</accession>
<organism evidence="2 3">
    <name type="scientific">Ilyodon furcidens</name>
    <name type="common">goldbreast splitfin</name>
    <dbReference type="NCBI Taxonomy" id="33524"/>
    <lineage>
        <taxon>Eukaryota</taxon>
        <taxon>Metazoa</taxon>
        <taxon>Chordata</taxon>
        <taxon>Craniata</taxon>
        <taxon>Vertebrata</taxon>
        <taxon>Euteleostomi</taxon>
        <taxon>Actinopterygii</taxon>
        <taxon>Neopterygii</taxon>
        <taxon>Teleostei</taxon>
        <taxon>Neoteleostei</taxon>
        <taxon>Acanthomorphata</taxon>
        <taxon>Ovalentaria</taxon>
        <taxon>Atherinomorphae</taxon>
        <taxon>Cyprinodontiformes</taxon>
        <taxon>Goodeidae</taxon>
        <taxon>Ilyodon</taxon>
    </lineage>
</organism>
<proteinExistence type="predicted"/>